<dbReference type="GO" id="GO:0030247">
    <property type="term" value="F:polysaccharide binding"/>
    <property type="evidence" value="ECO:0007669"/>
    <property type="project" value="InterPro"/>
</dbReference>
<dbReference type="Gene3D" id="3.40.50.11090">
    <property type="match status" value="1"/>
</dbReference>
<dbReference type="GO" id="GO:0071770">
    <property type="term" value="P:DIM/DIP cell wall layer assembly"/>
    <property type="evidence" value="ECO:0007669"/>
    <property type="project" value="TreeGrafter"/>
</dbReference>
<accession>A0A838BUN6</accession>
<proteinExistence type="predicted"/>
<dbReference type="GO" id="GO:0008168">
    <property type="term" value="F:methyltransferase activity"/>
    <property type="evidence" value="ECO:0007669"/>
    <property type="project" value="UniProtKB-KW"/>
</dbReference>
<comment type="caution">
    <text evidence="7">The sequence shown here is derived from an EMBL/GenBank/DDBJ whole genome shotgun (WGS) entry which is preliminary data.</text>
</comment>
<evidence type="ECO:0000256" key="3">
    <source>
        <dbReference type="SAM" id="Coils"/>
    </source>
</evidence>
<name>A0A838BUN6_9HYPH</name>
<dbReference type="Pfam" id="PF22772">
    <property type="entry name" value="WsaF_C"/>
    <property type="match status" value="1"/>
</dbReference>
<dbReference type="RefSeq" id="WP_181053603.1">
    <property type="nucleotide sequence ID" value="NZ_JACDXJ010000001.1"/>
</dbReference>
<feature type="coiled-coil region" evidence="3">
    <location>
        <begin position="274"/>
        <end position="358"/>
    </location>
</feature>
<evidence type="ECO:0000313" key="8">
    <source>
        <dbReference type="Proteomes" id="UP000572984"/>
    </source>
</evidence>
<keyword evidence="8" id="KW-1185">Reference proteome</keyword>
<evidence type="ECO:0000256" key="4">
    <source>
        <dbReference type="SAM" id="MobiDB-lite"/>
    </source>
</evidence>
<dbReference type="Pfam" id="PF05045">
    <property type="entry name" value="RgpF"/>
    <property type="match status" value="1"/>
</dbReference>
<dbReference type="SUPFAM" id="SSF53335">
    <property type="entry name" value="S-adenosyl-L-methionine-dependent methyltransferases"/>
    <property type="match status" value="1"/>
</dbReference>
<reference evidence="7 8" key="1">
    <citation type="submission" date="2020-07" db="EMBL/GenBank/DDBJ databases">
        <title>Draft genome and description of Microvirga mediterraneensis Marseille-Q2068 sp. nov.</title>
        <authorList>
            <person name="Boxberger M."/>
        </authorList>
    </citation>
    <scope>NUCLEOTIDE SEQUENCE [LARGE SCALE GENOMIC DNA]</scope>
    <source>
        <strain evidence="7 8">Marseille-Q2068</strain>
    </source>
</reference>
<sequence length="1435" mass="160707">MLPNLPVADREVDSQGPRSSKDGTIGSLLAPELDVVFWPSSRAGAVSAWWGHVPFAHWLTKSARPRTIVELGTHAGVSYGAFCEAVLREGLGTRCFAIDTWMGDEHAGQYGEQVFEELNSVNAARYSSFSRLIRSTFDDALQYFADASIDLLHIDGLHTYEAVKHDFETWLPKMSKRGVILFHDINVRERGFGVWRLWEELRKDYAGFEFFHCHGLGVLVVGTEPPGSVTALVGLTADDSAKVRERFSELGARWVEAYTARQASERGRSLEQALHEELHQKNALSIEVAELRSEGEKLRSEGEKLRNEGEELRSAISQLHATMSNVALDSAAQLAAAAAQHSARVAKLKREINRTNKREMLARKALAEVQQSTLWRAFNPLRSVLQRLPLRNLLRRGAKAVWWAMTPHRIPARIAFLRSRKQSSLASGQLQKSPYKHEIADVPLSREQHSADVEARYRVDRTASVAGQDVVILVCYCPNGRLTRLQRQLACEYNDAGYLVALIANSGCFESHRDLGTSPAAIQIVRENLGYDFGAWRQAVRLIGGVETARSIIFTNDSVIAPRGGIAQLRRQVDSTMADVVFATENTEHRPHLQSYFFCFKEPSKSSAAFRILASIPCYFDKQKLIDNVELTLSERIVEAGLQVKAIYDCEEAKSNRENPTIHNWRTLIRDGYPFLKIQLFTLGLVSISDPDVRDFLGDEIVAMLDEHVRERSSSTESTGSDPNSPAQPSIGIPALFNEYGAQQAFNPPSSRYPSLVLPFLGDNPTKVREPKVLGVIHCFYTDVAEEILREIASLDLQLSLVLTTDTEEKRHDLERLLEALHLSGKAVVCPNRGRDVAPFLIEGKKFIHDAELIFHLHTKKSPHDSRYADWGKYVRDNLLGSKEIVRSIWDLFEDPRVGIVYSDHHREVVGLRNWGYDFDKASALLKRLNVNVSADDLLEFPTSTMFWARKEAIEPLFELGLDYDDFDEELGQVDGTLAHAIERSLLYLVESRGYTHVCAVASNRRAQATGDLMRLSVSDIGYHLSRRSSKILGTSGRRSAFFEAVSEIYPVTTARSNGLKARLNLLLPTAKPEKIYGGVSSALRCAADIMACTTNVDLRIIITSDPVDRDSLTALSSYLRKSCVLVQPDDDVGDVSVVSMAERQFTPLMVRSRDVFLATAWWTADLGFRLLRDQRALFHTNSKLLYLIQDYEPGFYAWSTRQALADATYRNGADTIALINSEELADFLGKRFSFSETYVLPFTLNEKIQAKLRPTQKERIVLAYGRPSVERNAFATVQEAVRQWQAHNPEENCQYKIVLAGEGFNPDLVRELENVSVVGKLSLDEYAELLNRSAIGLSLMISPHPSYPPLEMASAGCVTITNSYESKDLSKRSANIISIDEVTPEAVARALEEAKKRVNLVDITACATVASLECRHPLLDYNALAEMVFPERNQ</sequence>
<dbReference type="PANTHER" id="PTHR40048">
    <property type="entry name" value="RHAMNOSYL O-METHYLTRANSFERASE"/>
    <property type="match status" value="1"/>
</dbReference>
<feature type="region of interest" description="Disordered" evidence="4">
    <location>
        <begin position="1"/>
        <end position="25"/>
    </location>
</feature>
<evidence type="ECO:0000259" key="6">
    <source>
        <dbReference type="Pfam" id="PF22772"/>
    </source>
</evidence>
<dbReference type="InterPro" id="IPR055050">
    <property type="entry name" value="WsaF_C"/>
</dbReference>
<evidence type="ECO:0000259" key="5">
    <source>
        <dbReference type="Pfam" id="PF21374"/>
    </source>
</evidence>
<keyword evidence="1 7" id="KW-0489">Methyltransferase</keyword>
<evidence type="ECO:0000256" key="2">
    <source>
        <dbReference type="ARBA" id="ARBA00022679"/>
    </source>
</evidence>
<dbReference type="Gene3D" id="3.40.50.2000">
    <property type="entry name" value="Glycogen Phosphorylase B"/>
    <property type="match status" value="1"/>
</dbReference>
<dbReference type="Gene3D" id="3.40.50.150">
    <property type="entry name" value="Vaccinia Virus protein VP39"/>
    <property type="match status" value="1"/>
</dbReference>
<gene>
    <name evidence="7" type="ORF">H0S73_18930</name>
</gene>
<evidence type="ECO:0000313" key="7">
    <source>
        <dbReference type="EMBL" id="MBA1158186.1"/>
    </source>
</evidence>
<dbReference type="Pfam" id="PF21374">
    <property type="entry name" value="WsaF_N"/>
    <property type="match status" value="1"/>
</dbReference>
<evidence type="ECO:0000256" key="1">
    <source>
        <dbReference type="ARBA" id="ARBA00022603"/>
    </source>
</evidence>
<dbReference type="InterPro" id="IPR007739">
    <property type="entry name" value="RgpF"/>
</dbReference>
<dbReference type="PANTHER" id="PTHR40048:SF1">
    <property type="entry name" value="RHAMNOSYL O-METHYLTRANSFERASE"/>
    <property type="match status" value="1"/>
</dbReference>
<dbReference type="Pfam" id="PF13578">
    <property type="entry name" value="Methyltransf_24"/>
    <property type="match status" value="1"/>
</dbReference>
<feature type="domain" description="WsaF C-terminal" evidence="6">
    <location>
        <begin position="1260"/>
        <end position="1393"/>
    </location>
</feature>
<dbReference type="Proteomes" id="UP000572984">
    <property type="component" value="Unassembled WGS sequence"/>
</dbReference>
<dbReference type="InterPro" id="IPR029063">
    <property type="entry name" value="SAM-dependent_MTases_sf"/>
</dbReference>
<dbReference type="GO" id="GO:0032259">
    <property type="term" value="P:methylation"/>
    <property type="evidence" value="ECO:0007669"/>
    <property type="project" value="UniProtKB-KW"/>
</dbReference>
<protein>
    <submittedName>
        <fullName evidence="7">Class I SAM-dependent methyltransferase</fullName>
    </submittedName>
</protein>
<keyword evidence="3" id="KW-0175">Coiled coil</keyword>
<organism evidence="7 8">
    <name type="scientific">Microvirga mediterraneensis</name>
    <dbReference type="NCBI Taxonomy" id="2754695"/>
    <lineage>
        <taxon>Bacteria</taxon>
        <taxon>Pseudomonadati</taxon>
        <taxon>Pseudomonadota</taxon>
        <taxon>Alphaproteobacteria</taxon>
        <taxon>Hyphomicrobiales</taxon>
        <taxon>Methylobacteriaceae</taxon>
        <taxon>Microvirga</taxon>
    </lineage>
</organism>
<dbReference type="InterPro" id="IPR048510">
    <property type="entry name" value="WsaF_N"/>
</dbReference>
<dbReference type="GO" id="GO:0005886">
    <property type="term" value="C:plasma membrane"/>
    <property type="evidence" value="ECO:0007669"/>
    <property type="project" value="TreeGrafter"/>
</dbReference>
<dbReference type="EMBL" id="JACDXJ010000001">
    <property type="protein sequence ID" value="MBA1158186.1"/>
    <property type="molecule type" value="Genomic_DNA"/>
</dbReference>
<keyword evidence="2 7" id="KW-0808">Transferase</keyword>
<feature type="domain" description="WsaF N-terminal" evidence="5">
    <location>
        <begin position="1063"/>
        <end position="1223"/>
    </location>
</feature>
<dbReference type="SUPFAM" id="SSF53756">
    <property type="entry name" value="UDP-Glycosyltransferase/glycogen phosphorylase"/>
    <property type="match status" value="1"/>
</dbReference>